<organism evidence="2 3">
    <name type="scientific">Penicillium solitum</name>
    <dbReference type="NCBI Taxonomy" id="60172"/>
    <lineage>
        <taxon>Eukaryota</taxon>
        <taxon>Fungi</taxon>
        <taxon>Dikarya</taxon>
        <taxon>Ascomycota</taxon>
        <taxon>Pezizomycotina</taxon>
        <taxon>Eurotiomycetes</taxon>
        <taxon>Eurotiomycetidae</taxon>
        <taxon>Eurotiales</taxon>
        <taxon>Aspergillaceae</taxon>
        <taxon>Penicillium</taxon>
    </lineage>
</organism>
<gene>
    <name evidence="2" type="ORF">PENSOL_c031G01410</name>
</gene>
<evidence type="ECO:0000256" key="1">
    <source>
        <dbReference type="SAM" id="MobiDB-lite"/>
    </source>
</evidence>
<feature type="compositionally biased region" description="Acidic residues" evidence="1">
    <location>
        <begin position="39"/>
        <end position="52"/>
    </location>
</feature>
<proteinExistence type="predicted"/>
<evidence type="ECO:0000313" key="3">
    <source>
        <dbReference type="Proteomes" id="UP000191612"/>
    </source>
</evidence>
<reference evidence="3" key="1">
    <citation type="journal article" date="2017" name="Nat. Microbiol.">
        <title>Global analysis of biosynthetic gene clusters reveals vast potential of secondary metabolite production in Penicillium species.</title>
        <authorList>
            <person name="Nielsen J.C."/>
            <person name="Grijseels S."/>
            <person name="Prigent S."/>
            <person name="Ji B."/>
            <person name="Dainat J."/>
            <person name="Nielsen K.F."/>
            <person name="Frisvad J.C."/>
            <person name="Workman M."/>
            <person name="Nielsen J."/>
        </authorList>
    </citation>
    <scope>NUCLEOTIDE SEQUENCE [LARGE SCALE GENOMIC DNA]</scope>
    <source>
        <strain evidence="3">IBT 29525</strain>
    </source>
</reference>
<dbReference type="AlphaFoldDB" id="A0A1V6QWK9"/>
<feature type="region of interest" description="Disordered" evidence="1">
    <location>
        <begin position="32"/>
        <end position="52"/>
    </location>
</feature>
<keyword evidence="3" id="KW-1185">Reference proteome</keyword>
<evidence type="ECO:0000313" key="2">
    <source>
        <dbReference type="EMBL" id="OQD93580.1"/>
    </source>
</evidence>
<dbReference type="Proteomes" id="UP000191612">
    <property type="component" value="Unassembled WGS sequence"/>
</dbReference>
<sequence length="128" mass="14321">MGHLSSVSECVRGIAQAIASISSSIVDHVRLKRRRGNDDSDEEEDDDDDDVDDLDYIEYEAVLERVKVKYIGKHVAAIRARIQPSHRKKIPVVEVGPHTLHADDVLYKVKFADGVQWMLKVPAIGTSD</sequence>
<protein>
    <submittedName>
        <fullName evidence="2">Uncharacterized protein</fullName>
    </submittedName>
</protein>
<accession>A0A1V6QWK9</accession>
<comment type="caution">
    <text evidence="2">The sequence shown here is derived from an EMBL/GenBank/DDBJ whole genome shotgun (WGS) entry which is preliminary data.</text>
</comment>
<name>A0A1V6QWK9_9EURO</name>
<dbReference type="EMBL" id="MDYO01000031">
    <property type="protein sequence ID" value="OQD93580.1"/>
    <property type="molecule type" value="Genomic_DNA"/>
</dbReference>